<evidence type="ECO:0000313" key="3">
    <source>
        <dbReference type="Proteomes" id="UP000002630"/>
    </source>
</evidence>
<evidence type="ECO:0000313" key="2">
    <source>
        <dbReference type="EMBL" id="CBJ48778.1"/>
    </source>
</evidence>
<evidence type="ECO:0000256" key="1">
    <source>
        <dbReference type="SAM" id="MobiDB-lite"/>
    </source>
</evidence>
<feature type="compositionally biased region" description="Low complexity" evidence="1">
    <location>
        <begin position="561"/>
        <end position="573"/>
    </location>
</feature>
<name>D7G2A1_ECTSI</name>
<dbReference type="EMBL" id="FN648674">
    <property type="protein sequence ID" value="CBJ48778.1"/>
    <property type="molecule type" value="Genomic_DNA"/>
</dbReference>
<feature type="region of interest" description="Disordered" evidence="1">
    <location>
        <begin position="273"/>
        <end position="310"/>
    </location>
</feature>
<feature type="compositionally biased region" description="Gly residues" evidence="1">
    <location>
        <begin position="97"/>
        <end position="115"/>
    </location>
</feature>
<feature type="compositionally biased region" description="Low complexity" evidence="1">
    <location>
        <begin position="475"/>
        <end position="487"/>
    </location>
</feature>
<feature type="region of interest" description="Disordered" evidence="1">
    <location>
        <begin position="386"/>
        <end position="415"/>
    </location>
</feature>
<feature type="compositionally biased region" description="Low complexity" evidence="1">
    <location>
        <begin position="74"/>
        <end position="87"/>
    </location>
</feature>
<feature type="compositionally biased region" description="Gly residues" evidence="1">
    <location>
        <begin position="513"/>
        <end position="526"/>
    </location>
</feature>
<feature type="compositionally biased region" description="Low complexity" evidence="1">
    <location>
        <begin position="281"/>
        <end position="298"/>
    </location>
</feature>
<gene>
    <name evidence="2" type="ORF">Esi_0047_0083</name>
</gene>
<organism evidence="2 3">
    <name type="scientific">Ectocarpus siliculosus</name>
    <name type="common">Brown alga</name>
    <name type="synonym">Conferva siliculosa</name>
    <dbReference type="NCBI Taxonomy" id="2880"/>
    <lineage>
        <taxon>Eukaryota</taxon>
        <taxon>Sar</taxon>
        <taxon>Stramenopiles</taxon>
        <taxon>Ochrophyta</taxon>
        <taxon>PX clade</taxon>
        <taxon>Phaeophyceae</taxon>
        <taxon>Ectocarpales</taxon>
        <taxon>Ectocarpaceae</taxon>
        <taxon>Ectocarpus</taxon>
    </lineage>
</organism>
<dbReference type="PANTHER" id="PTHR40903">
    <property type="entry name" value="GLYCINE-RICH CELL WALL STRUCTURAL PROTEIN 1-LIKE"/>
    <property type="match status" value="1"/>
</dbReference>
<feature type="compositionally biased region" description="Gly residues" evidence="1">
    <location>
        <begin position="440"/>
        <end position="452"/>
    </location>
</feature>
<feature type="region of interest" description="Disordered" evidence="1">
    <location>
        <begin position="15"/>
        <end position="135"/>
    </location>
</feature>
<reference evidence="2 3" key="1">
    <citation type="journal article" date="2010" name="Nature">
        <title>The Ectocarpus genome and the independent evolution of multicellularity in brown algae.</title>
        <authorList>
            <person name="Cock J.M."/>
            <person name="Sterck L."/>
            <person name="Rouze P."/>
            <person name="Scornet D."/>
            <person name="Allen A.E."/>
            <person name="Amoutzias G."/>
            <person name="Anthouard V."/>
            <person name="Artiguenave F."/>
            <person name="Aury J.M."/>
            <person name="Badger J.H."/>
            <person name="Beszteri B."/>
            <person name="Billiau K."/>
            <person name="Bonnet E."/>
            <person name="Bothwell J.H."/>
            <person name="Bowler C."/>
            <person name="Boyen C."/>
            <person name="Brownlee C."/>
            <person name="Carrano C.J."/>
            <person name="Charrier B."/>
            <person name="Cho G.Y."/>
            <person name="Coelho S.M."/>
            <person name="Collen J."/>
            <person name="Corre E."/>
            <person name="Da Silva C."/>
            <person name="Delage L."/>
            <person name="Delaroque N."/>
            <person name="Dittami S.M."/>
            <person name="Doulbeau S."/>
            <person name="Elias M."/>
            <person name="Farnham G."/>
            <person name="Gachon C.M."/>
            <person name="Gschloessl B."/>
            <person name="Heesch S."/>
            <person name="Jabbari K."/>
            <person name="Jubin C."/>
            <person name="Kawai H."/>
            <person name="Kimura K."/>
            <person name="Kloareg B."/>
            <person name="Kupper F.C."/>
            <person name="Lang D."/>
            <person name="Le Bail A."/>
            <person name="Leblanc C."/>
            <person name="Lerouge P."/>
            <person name="Lohr M."/>
            <person name="Lopez P.J."/>
            <person name="Martens C."/>
            <person name="Maumus F."/>
            <person name="Michel G."/>
            <person name="Miranda-Saavedra D."/>
            <person name="Morales J."/>
            <person name="Moreau H."/>
            <person name="Motomura T."/>
            <person name="Nagasato C."/>
            <person name="Napoli C.A."/>
            <person name="Nelson D.R."/>
            <person name="Nyvall-Collen P."/>
            <person name="Peters A.F."/>
            <person name="Pommier C."/>
            <person name="Potin P."/>
            <person name="Poulain J."/>
            <person name="Quesneville H."/>
            <person name="Read B."/>
            <person name="Rensing S.A."/>
            <person name="Ritter A."/>
            <person name="Rousvoal S."/>
            <person name="Samanta M."/>
            <person name="Samson G."/>
            <person name="Schroeder D.C."/>
            <person name="Segurens B."/>
            <person name="Strittmatter M."/>
            <person name="Tonon T."/>
            <person name="Tregear J.W."/>
            <person name="Valentin K."/>
            <person name="von Dassow P."/>
            <person name="Yamagishi T."/>
            <person name="Van de Peer Y."/>
            <person name="Wincker P."/>
        </authorList>
    </citation>
    <scope>NUCLEOTIDE SEQUENCE [LARGE SCALE GENOMIC DNA]</scope>
    <source>
        <strain evidence="3">Ec32 / CCAP1310/4</strain>
    </source>
</reference>
<feature type="compositionally biased region" description="Gly residues" evidence="1">
    <location>
        <begin position="574"/>
        <end position="584"/>
    </location>
</feature>
<proteinExistence type="predicted"/>
<dbReference type="PANTHER" id="PTHR40903:SF1">
    <property type="entry name" value="HYPHALLY REGULATED CELL WALL PROTEIN 3"/>
    <property type="match status" value="1"/>
</dbReference>
<feature type="compositionally biased region" description="Basic and acidic residues" evidence="1">
    <location>
        <begin position="121"/>
        <end position="135"/>
    </location>
</feature>
<dbReference type="EMBL" id="FN649744">
    <property type="protein sequence ID" value="CBJ48778.1"/>
    <property type="molecule type" value="Genomic_DNA"/>
</dbReference>
<dbReference type="OrthoDB" id="10451368at2759"/>
<accession>D7G2A1</accession>
<feature type="compositionally biased region" description="Basic residues" evidence="1">
    <location>
        <begin position="392"/>
        <end position="410"/>
    </location>
</feature>
<protein>
    <submittedName>
        <fullName evidence="2">Uncharacterized protein</fullName>
    </submittedName>
</protein>
<dbReference type="Proteomes" id="UP000002630">
    <property type="component" value="Linkage Group LG19"/>
</dbReference>
<keyword evidence="3" id="KW-1185">Reference proteome</keyword>
<feature type="region of interest" description="Disordered" evidence="1">
    <location>
        <begin position="513"/>
        <end position="599"/>
    </location>
</feature>
<dbReference type="AlphaFoldDB" id="D7G2A1"/>
<dbReference type="InParanoid" id="D7G2A1"/>
<feature type="region of interest" description="Disordered" evidence="1">
    <location>
        <begin position="440"/>
        <end position="487"/>
    </location>
</feature>
<sequence>MGDDRLELAKAKELASVMGGAWHSEEWDVDSDSEQSRTKTDKGNANGGGSSKDGDKTNNKGGFLSRTLYRPKPSAAGANGSAHSSGSKPPNIPPKSGAGGNAKNGGWGGVGGRRSSGGVRRPADGRAPGRRDPTAVARLEAEAAARAKAEKEELGGRVDLSWQLPSNVDYYSAPAALLRELVKEMPADKRLSFQTRVANARTKESIESVLEDYAERLESLVLPHARSREMDLQQVKKTGKRSFSGGALPTSPTTWHEELWATLEARVMESVLSGGGGGATGSSEGSAAAAAAKSNGRGSTDEAVGGRGAAPAVGDKARALALEEWNKARAVATTSEVFKAMSRTGAGGDAYFALVALFCTADKLVVPVHCQESPITVEFLNRSSAAAGGKGARGRRSKERLSFGKKKGAGKGKGDDVHVLVTVPSTFDIYLRDGGTAGEGADGGGGGSGGISHGIAHSRGNGSGGGSGKIHRKSSTSSNHSNGDGAAAADASNALHLVRVKAVVEEEIWGLGRAGGGMSGGDGGGSPPEDGTPPTLRFLLDPERHNRRTSAGSGGWPDAPPAAAAAGAGTATGEAGGGSGGGEGELSMSRPPQAPAPLLALTRTERRMAVTVVPEPSAVSEMVRSFSRKIGVDVPSPQPPRVLGR</sequence>